<feature type="transmembrane region" description="Helical" evidence="1">
    <location>
        <begin position="64"/>
        <end position="84"/>
    </location>
</feature>
<name>A0A410Q996_9FIRM</name>
<dbReference type="PIRSF" id="PIRSF038321">
    <property type="entry name" value="PTS_glc_srb_IIC"/>
    <property type="match status" value="1"/>
</dbReference>
<feature type="transmembrane region" description="Helical" evidence="1">
    <location>
        <begin position="21"/>
        <end position="44"/>
    </location>
</feature>
<evidence type="ECO:0000313" key="2">
    <source>
        <dbReference type="EMBL" id="QAT60563.1"/>
    </source>
</evidence>
<dbReference type="OrthoDB" id="9799765at2"/>
<keyword evidence="1" id="KW-0472">Membrane</keyword>
<keyword evidence="1" id="KW-1133">Transmembrane helix</keyword>
<dbReference type="Pfam" id="PF03608">
    <property type="entry name" value="EII-GUT"/>
    <property type="match status" value="1"/>
</dbReference>
<dbReference type="PANTHER" id="PTHR40399">
    <property type="entry name" value="PTS SYSTEM GLUCITOL/SORBITOL-SPECIFIC EIIC COMPONENT"/>
    <property type="match status" value="1"/>
</dbReference>
<dbReference type="PROSITE" id="PS51107">
    <property type="entry name" value="PTS_EIIC_TYPE_5"/>
    <property type="match status" value="1"/>
</dbReference>
<dbReference type="GO" id="GO:0009401">
    <property type="term" value="P:phosphoenolpyruvate-dependent sugar phosphotransferase system"/>
    <property type="evidence" value="ECO:0007669"/>
    <property type="project" value="InterPro"/>
</dbReference>
<dbReference type="KEGG" id="spoa:EQM13_02705"/>
<dbReference type="GO" id="GO:0016020">
    <property type="term" value="C:membrane"/>
    <property type="evidence" value="ECO:0007669"/>
    <property type="project" value="InterPro"/>
</dbReference>
<proteinExistence type="predicted"/>
<evidence type="ECO:0000256" key="1">
    <source>
        <dbReference type="SAM" id="Phobius"/>
    </source>
</evidence>
<dbReference type="PANTHER" id="PTHR40399:SF1">
    <property type="entry name" value="PTS SYSTEM GLUCITOL_SORBITOL-SPECIFIC EIIC COMPONENT"/>
    <property type="match status" value="1"/>
</dbReference>
<dbReference type="Proteomes" id="UP000287969">
    <property type="component" value="Chromosome"/>
</dbReference>
<protein>
    <submittedName>
        <fullName evidence="2">PTS glucitol/sorbitol transporter subunit IIC</fullName>
    </submittedName>
</protein>
<dbReference type="RefSeq" id="WP_128751885.1">
    <property type="nucleotide sequence ID" value="NZ_CP035282.1"/>
</dbReference>
<gene>
    <name evidence="2" type="primary">srlA</name>
    <name evidence="2" type="ORF">EQM13_02705</name>
</gene>
<keyword evidence="1" id="KW-0812">Transmembrane</keyword>
<dbReference type="NCBIfam" id="TIGR00821">
    <property type="entry name" value="EII-GUT"/>
    <property type="match status" value="1"/>
</dbReference>
<keyword evidence="3" id="KW-1185">Reference proteome</keyword>
<sequence>MNALSKGAEYFISLFQAGGKTLVGQITGILPTLACLMVVVKAIIKFIGEEKLDSFAQHSSSNTFMRHLILPAISWFVLTNPMCYSMSKFMPEKYKASFIDSTFSLAHPFTGLFPHTDPGELFIWLGVASGIQKLGLPIGGLAIRYLLAGCVLAFIRGSLTDKLWMYFAKKNNLQVD</sequence>
<dbReference type="AlphaFoldDB" id="A0A410Q996"/>
<accession>A0A410Q996</accession>
<dbReference type="InterPro" id="IPR004699">
    <property type="entry name" value="PTS_IID_sorb"/>
</dbReference>
<reference evidence="3" key="1">
    <citation type="submission" date="2019-01" db="EMBL/GenBank/DDBJ databases">
        <title>Draft genomes of a novel of Sporanaerobacter strains.</title>
        <authorList>
            <person name="Ma S."/>
        </authorList>
    </citation>
    <scope>NUCLEOTIDE SEQUENCE [LARGE SCALE GENOMIC DNA]</scope>
    <source>
        <strain evidence="3">NJN-17</strain>
    </source>
</reference>
<feature type="transmembrane region" description="Helical" evidence="1">
    <location>
        <begin position="134"/>
        <end position="155"/>
    </location>
</feature>
<evidence type="ECO:0000313" key="3">
    <source>
        <dbReference type="Proteomes" id="UP000287969"/>
    </source>
</evidence>
<dbReference type="EMBL" id="CP035282">
    <property type="protein sequence ID" value="QAT60563.1"/>
    <property type="molecule type" value="Genomic_DNA"/>
</dbReference>
<organism evidence="2 3">
    <name type="scientific">Acidilutibacter cellobiosedens</name>
    <dbReference type="NCBI Taxonomy" id="2507161"/>
    <lineage>
        <taxon>Bacteria</taxon>
        <taxon>Bacillati</taxon>
        <taxon>Bacillota</taxon>
        <taxon>Tissierellia</taxon>
        <taxon>Tissierellales</taxon>
        <taxon>Acidilutibacteraceae</taxon>
        <taxon>Acidilutibacter</taxon>
    </lineage>
</organism>